<dbReference type="SUPFAM" id="SSF52218">
    <property type="entry name" value="Flavoproteins"/>
    <property type="match status" value="1"/>
</dbReference>
<organism evidence="2 3">
    <name type="scientific">Porphyromonas gingivicanis</name>
    <dbReference type="NCBI Taxonomy" id="266762"/>
    <lineage>
        <taxon>Bacteria</taxon>
        <taxon>Pseudomonadati</taxon>
        <taxon>Bacteroidota</taxon>
        <taxon>Bacteroidia</taxon>
        <taxon>Bacteroidales</taxon>
        <taxon>Porphyromonadaceae</taxon>
        <taxon>Porphyromonas</taxon>
    </lineage>
</organism>
<dbReference type="GO" id="GO:0016491">
    <property type="term" value="F:oxidoreductase activity"/>
    <property type="evidence" value="ECO:0007669"/>
    <property type="project" value="InterPro"/>
</dbReference>
<dbReference type="Pfam" id="PF03358">
    <property type="entry name" value="FMN_red"/>
    <property type="match status" value="1"/>
</dbReference>
<dbReference type="InterPro" id="IPR029039">
    <property type="entry name" value="Flavoprotein-like_sf"/>
</dbReference>
<comment type="caution">
    <text evidence="2">The sequence shown here is derived from an EMBL/GenBank/DDBJ whole genome shotgun (WGS) entry which is preliminary data.</text>
</comment>
<dbReference type="InterPro" id="IPR050712">
    <property type="entry name" value="NAD(P)H-dep_reductase"/>
</dbReference>
<name>A0A0A2GCX8_9PORP</name>
<evidence type="ECO:0000313" key="3">
    <source>
        <dbReference type="Proteomes" id="UP000030134"/>
    </source>
</evidence>
<protein>
    <submittedName>
        <fullName evidence="2">NADPH-dependent FMN reductase</fullName>
    </submittedName>
</protein>
<feature type="domain" description="NADPH-dependent FMN reductase-like" evidence="1">
    <location>
        <begin position="1"/>
        <end position="140"/>
    </location>
</feature>
<proteinExistence type="predicted"/>
<dbReference type="GO" id="GO:0010181">
    <property type="term" value="F:FMN binding"/>
    <property type="evidence" value="ECO:0007669"/>
    <property type="project" value="TreeGrafter"/>
</dbReference>
<dbReference type="STRING" id="266762.HQ36_05155"/>
<keyword evidence="3" id="KW-1185">Reference proteome</keyword>
<accession>A0A0A2GCX8</accession>
<evidence type="ECO:0000259" key="1">
    <source>
        <dbReference type="Pfam" id="PF03358"/>
    </source>
</evidence>
<dbReference type="InterPro" id="IPR005025">
    <property type="entry name" value="FMN_Rdtase-like_dom"/>
</dbReference>
<gene>
    <name evidence="2" type="ORF">HQ36_05155</name>
</gene>
<dbReference type="PANTHER" id="PTHR30543:SF21">
    <property type="entry name" value="NAD(P)H-DEPENDENT FMN REDUCTASE LOT6"/>
    <property type="match status" value="1"/>
</dbReference>
<dbReference type="Proteomes" id="UP000030134">
    <property type="component" value="Unassembled WGS sequence"/>
</dbReference>
<dbReference type="eggNOG" id="COG0431">
    <property type="taxonomic scope" value="Bacteria"/>
</dbReference>
<dbReference type="RefSeq" id="WP_025842250.1">
    <property type="nucleotide sequence ID" value="NZ_JQZW01000008.1"/>
</dbReference>
<dbReference type="AlphaFoldDB" id="A0A0A2GCX8"/>
<dbReference type="PANTHER" id="PTHR30543">
    <property type="entry name" value="CHROMATE REDUCTASE"/>
    <property type="match status" value="1"/>
</dbReference>
<dbReference type="EMBL" id="JQZW01000008">
    <property type="protein sequence ID" value="KGN98284.1"/>
    <property type="molecule type" value="Genomic_DNA"/>
</dbReference>
<dbReference type="Gene3D" id="3.40.50.360">
    <property type="match status" value="1"/>
</dbReference>
<sequence>MKVLAFAGSNSRQSINKTLLKYALSFVKEGIEIEWVDLNDYEMPIYSVERNQEGIPAQAIDFKRKLEAADAIACSLAEHNGAFSTAFKNLYDWTSRIDMNVFGQKPMLLMSTSPGPRGGASVLNLASETFPWFGGNIIAKFSLPSFGQTFDVEKGVIVDADADRQLREQVALWQDTF</sequence>
<evidence type="ECO:0000313" key="2">
    <source>
        <dbReference type="EMBL" id="KGN98284.1"/>
    </source>
</evidence>
<dbReference type="OrthoDB" id="5767802at2"/>
<reference evidence="2 3" key="1">
    <citation type="submission" date="2014-08" db="EMBL/GenBank/DDBJ databases">
        <title>Porphyromonas gingivicanis strain:COT-022_OH1391 Genome sequencing.</title>
        <authorList>
            <person name="Wallis C."/>
            <person name="Deusch O."/>
            <person name="O'Flynn C."/>
            <person name="Davis I."/>
            <person name="Jospin G."/>
            <person name="Darling A.E."/>
            <person name="Coil D.A."/>
            <person name="Alexiev A."/>
            <person name="Horsfall A."/>
            <person name="Kirkwood N."/>
            <person name="Harris S."/>
            <person name="Eisen J.A."/>
        </authorList>
    </citation>
    <scope>NUCLEOTIDE SEQUENCE [LARGE SCALE GENOMIC DNA]</scope>
    <source>
        <strain evidence="3">COT-022 OH1391</strain>
    </source>
</reference>
<dbReference type="GO" id="GO:0005829">
    <property type="term" value="C:cytosol"/>
    <property type="evidence" value="ECO:0007669"/>
    <property type="project" value="TreeGrafter"/>
</dbReference>